<feature type="region of interest" description="Disordered" evidence="1">
    <location>
        <begin position="466"/>
        <end position="519"/>
    </location>
</feature>
<dbReference type="OrthoDB" id="3135195at2759"/>
<name>A0A0C3AXB1_SERVB</name>
<proteinExistence type="predicted"/>
<dbReference type="EMBL" id="KN824322">
    <property type="protein sequence ID" value="KIM24614.1"/>
    <property type="molecule type" value="Genomic_DNA"/>
</dbReference>
<evidence type="ECO:0000313" key="3">
    <source>
        <dbReference type="Proteomes" id="UP000054097"/>
    </source>
</evidence>
<evidence type="ECO:0000313" key="2">
    <source>
        <dbReference type="EMBL" id="KIM24614.1"/>
    </source>
</evidence>
<evidence type="ECO:0000256" key="1">
    <source>
        <dbReference type="SAM" id="MobiDB-lite"/>
    </source>
</evidence>
<protein>
    <submittedName>
        <fullName evidence="2">Uncharacterized protein</fullName>
    </submittedName>
</protein>
<dbReference type="Proteomes" id="UP000054097">
    <property type="component" value="Unassembled WGS sequence"/>
</dbReference>
<organism evidence="2 3">
    <name type="scientific">Serendipita vermifera MAFF 305830</name>
    <dbReference type="NCBI Taxonomy" id="933852"/>
    <lineage>
        <taxon>Eukaryota</taxon>
        <taxon>Fungi</taxon>
        <taxon>Dikarya</taxon>
        <taxon>Basidiomycota</taxon>
        <taxon>Agaricomycotina</taxon>
        <taxon>Agaricomycetes</taxon>
        <taxon>Sebacinales</taxon>
        <taxon>Serendipitaceae</taxon>
        <taxon>Serendipita</taxon>
    </lineage>
</organism>
<sequence>MSEEIVSASQRLPVEMWTLILTFAARCPLLPRSYLTFTQEQCLFSSQCDSACAAQRFIHDMVILRLVCRLWDAIILEIRPSVVYCNPEDMYTKLLPSHEPRRIRGNLDEPLEAQILEEAHRFEIWKPGKCTMGKACPLNASIFHREPTGRADMSSLTITALKNVQVFRVPYYPNGPDHFSLALTSMPKLKVLSVGRRNLKLFNVILEHPIRFQLTHLDIHLYREHMNKLVQPITFPLLQVLRISFTFPTTADPRGLCLSTWAILPSIHSLHIRANLRASNIDELVDLLTLVGPRLTSLWLAIDSYRSRFYTWFTPTMWNFFPLLTTLGPGLSLIGSDLAPPTYEVDFTPTTPGLLKLIMGFTGRVREMSQDSSSPSPIGEFIKRCTRLHITKIGFLRTWVEMTRILPFFEADMFGPRNLPKHVAFYRALEEARIGVVDRDEVDIRGVDGERFLVVLGECEERARVAVEARPPQESRHETPSQLPSLEVPSAEQLPHVGEIPRSEEPPHPSVPDVPEASL</sequence>
<dbReference type="AlphaFoldDB" id="A0A0C3AXB1"/>
<accession>A0A0C3AXB1</accession>
<gene>
    <name evidence="2" type="ORF">M408DRAFT_26906</name>
</gene>
<keyword evidence="3" id="KW-1185">Reference proteome</keyword>
<dbReference type="SUPFAM" id="SSF52047">
    <property type="entry name" value="RNI-like"/>
    <property type="match status" value="1"/>
</dbReference>
<reference evidence="2 3" key="1">
    <citation type="submission" date="2014-04" db="EMBL/GenBank/DDBJ databases">
        <authorList>
            <consortium name="DOE Joint Genome Institute"/>
            <person name="Kuo A."/>
            <person name="Zuccaro A."/>
            <person name="Kohler A."/>
            <person name="Nagy L.G."/>
            <person name="Floudas D."/>
            <person name="Copeland A."/>
            <person name="Barry K.W."/>
            <person name="Cichocki N."/>
            <person name="Veneault-Fourrey C."/>
            <person name="LaButti K."/>
            <person name="Lindquist E.A."/>
            <person name="Lipzen A."/>
            <person name="Lundell T."/>
            <person name="Morin E."/>
            <person name="Murat C."/>
            <person name="Sun H."/>
            <person name="Tunlid A."/>
            <person name="Henrissat B."/>
            <person name="Grigoriev I.V."/>
            <person name="Hibbett D.S."/>
            <person name="Martin F."/>
            <person name="Nordberg H.P."/>
            <person name="Cantor M.N."/>
            <person name="Hua S.X."/>
        </authorList>
    </citation>
    <scope>NUCLEOTIDE SEQUENCE [LARGE SCALE GENOMIC DNA]</scope>
    <source>
        <strain evidence="2 3">MAFF 305830</strain>
    </source>
</reference>
<reference evidence="3" key="2">
    <citation type="submission" date="2015-01" db="EMBL/GenBank/DDBJ databases">
        <title>Evolutionary Origins and Diversification of the Mycorrhizal Mutualists.</title>
        <authorList>
            <consortium name="DOE Joint Genome Institute"/>
            <consortium name="Mycorrhizal Genomics Consortium"/>
            <person name="Kohler A."/>
            <person name="Kuo A."/>
            <person name="Nagy L.G."/>
            <person name="Floudas D."/>
            <person name="Copeland A."/>
            <person name="Barry K.W."/>
            <person name="Cichocki N."/>
            <person name="Veneault-Fourrey C."/>
            <person name="LaButti K."/>
            <person name="Lindquist E.A."/>
            <person name="Lipzen A."/>
            <person name="Lundell T."/>
            <person name="Morin E."/>
            <person name="Murat C."/>
            <person name="Riley R."/>
            <person name="Ohm R."/>
            <person name="Sun H."/>
            <person name="Tunlid A."/>
            <person name="Henrissat B."/>
            <person name="Grigoriev I.V."/>
            <person name="Hibbett D.S."/>
            <person name="Martin F."/>
        </authorList>
    </citation>
    <scope>NUCLEOTIDE SEQUENCE [LARGE SCALE GENOMIC DNA]</scope>
    <source>
        <strain evidence="3">MAFF 305830</strain>
    </source>
</reference>
<feature type="compositionally biased region" description="Basic and acidic residues" evidence="1">
    <location>
        <begin position="466"/>
        <end position="479"/>
    </location>
</feature>
<dbReference type="HOGENOM" id="CLU_524932_0_0_1"/>